<feature type="signal peptide" evidence="4">
    <location>
        <begin position="1"/>
        <end position="30"/>
    </location>
</feature>
<keyword evidence="6" id="KW-0378">Hydrolase</keyword>
<evidence type="ECO:0000256" key="1">
    <source>
        <dbReference type="ARBA" id="ARBA00007664"/>
    </source>
</evidence>
<feature type="region of interest" description="Disordered" evidence="3">
    <location>
        <begin position="80"/>
        <end position="100"/>
    </location>
</feature>
<dbReference type="SMART" id="SM00020">
    <property type="entry name" value="Tryp_SPc"/>
    <property type="match status" value="1"/>
</dbReference>
<feature type="compositionally biased region" description="Polar residues" evidence="3">
    <location>
        <begin position="91"/>
        <end position="100"/>
    </location>
</feature>
<sequence>MRFVKVGWRAGLTLVLVAAGLTSSGLPAQAATSVAAADGTYRFVAKLTIGEPGQAGSTTCSGALVAPQWVITAKDCFGPSGVASGPPPRPTTATVGRTSLSTSTGTVSAVDRLVSHPGRNVVLARLTSPASNITPIRLARDVPRYGQVLRVAGYGRTATEWVPDRLHTAQFTVGWWADQTATTFDVAARVPATASICKGDAGGPAFRELESGPQLVAINGSSWQAGCIAETQTRQGAVEVRVDDLLDWVRGTIVDFPLADGSLYREPAGAIAVITGGAPVWFDSVEEISATGYPQSWAAVPDGTFGLLPAVPRNGTLVAAPNHGIYVVAGGAKIWFNSPQEIIDTGYGGTAPTIVPTRHLDTFPDVPRDGTVVSGPGHGIYVVAGGALVWFASPQEMVDSGYGGVAPAILPARYLSGLSGTPRDGTMVTTPSGDVFLTVGGAKKHFRSWDEIVESGYVDAPLTVLPTRYLEGLPTAPSD</sequence>
<protein>
    <submittedName>
        <fullName evidence="6">Secreted trypsin-like serine protease</fullName>
    </submittedName>
</protein>
<dbReference type="Gene3D" id="2.40.10.10">
    <property type="entry name" value="Trypsin-like serine proteases"/>
    <property type="match status" value="1"/>
</dbReference>
<dbReference type="Proteomes" id="UP000198224">
    <property type="component" value="Chromosome I"/>
</dbReference>
<dbReference type="InterPro" id="IPR050430">
    <property type="entry name" value="Peptidase_S1"/>
</dbReference>
<dbReference type="InterPro" id="IPR001254">
    <property type="entry name" value="Trypsin_dom"/>
</dbReference>
<dbReference type="InterPro" id="IPR009003">
    <property type="entry name" value="Peptidase_S1_PA"/>
</dbReference>
<dbReference type="EMBL" id="LT607409">
    <property type="protein sequence ID" value="SCF04185.1"/>
    <property type="molecule type" value="Genomic_DNA"/>
</dbReference>
<evidence type="ECO:0000313" key="6">
    <source>
        <dbReference type="EMBL" id="SCF04185.1"/>
    </source>
</evidence>
<dbReference type="Pfam" id="PF00089">
    <property type="entry name" value="Trypsin"/>
    <property type="match status" value="1"/>
</dbReference>
<proteinExistence type="inferred from homology"/>
<keyword evidence="7" id="KW-1185">Reference proteome</keyword>
<keyword evidence="6" id="KW-0645">Protease</keyword>
<dbReference type="RefSeq" id="WP_157742491.1">
    <property type="nucleotide sequence ID" value="NZ_LT607409.1"/>
</dbReference>
<dbReference type="SUPFAM" id="SSF50494">
    <property type="entry name" value="Trypsin-like serine proteases"/>
    <property type="match status" value="1"/>
</dbReference>
<dbReference type="AlphaFoldDB" id="A0A1C4X6W1"/>
<name>A0A1C4X6W1_9ACTN</name>
<evidence type="ECO:0000256" key="4">
    <source>
        <dbReference type="SAM" id="SignalP"/>
    </source>
</evidence>
<evidence type="ECO:0000259" key="5">
    <source>
        <dbReference type="PROSITE" id="PS50240"/>
    </source>
</evidence>
<dbReference type="PROSITE" id="PS50240">
    <property type="entry name" value="TRYPSIN_DOM"/>
    <property type="match status" value="1"/>
</dbReference>
<feature type="domain" description="Peptidase S1" evidence="5">
    <location>
        <begin position="17"/>
        <end position="254"/>
    </location>
</feature>
<comment type="similarity">
    <text evidence="1">Belongs to the peptidase S1 family.</text>
</comment>
<reference evidence="7" key="1">
    <citation type="submission" date="2016-06" db="EMBL/GenBank/DDBJ databases">
        <authorList>
            <person name="Varghese N."/>
            <person name="Submissions Spin"/>
        </authorList>
    </citation>
    <scope>NUCLEOTIDE SEQUENCE [LARGE SCALE GENOMIC DNA]</scope>
    <source>
        <strain evidence="7">DSM 45160</strain>
    </source>
</reference>
<evidence type="ECO:0000256" key="2">
    <source>
        <dbReference type="ARBA" id="ARBA00023157"/>
    </source>
</evidence>
<evidence type="ECO:0000313" key="7">
    <source>
        <dbReference type="Proteomes" id="UP000198224"/>
    </source>
</evidence>
<keyword evidence="2" id="KW-1015">Disulfide bond</keyword>
<dbReference type="PANTHER" id="PTHR24276:SF98">
    <property type="entry name" value="FI18310P1-RELATED"/>
    <property type="match status" value="1"/>
</dbReference>
<feature type="chain" id="PRO_5008707645" evidence="4">
    <location>
        <begin position="31"/>
        <end position="479"/>
    </location>
</feature>
<dbReference type="InterPro" id="IPR043504">
    <property type="entry name" value="Peptidase_S1_PA_chymotrypsin"/>
</dbReference>
<evidence type="ECO:0000256" key="3">
    <source>
        <dbReference type="SAM" id="MobiDB-lite"/>
    </source>
</evidence>
<dbReference type="GO" id="GO:0004252">
    <property type="term" value="F:serine-type endopeptidase activity"/>
    <property type="evidence" value="ECO:0007669"/>
    <property type="project" value="InterPro"/>
</dbReference>
<gene>
    <name evidence="6" type="ORF">GA0070612_3248</name>
</gene>
<dbReference type="InterPro" id="IPR001314">
    <property type="entry name" value="Peptidase_S1A"/>
</dbReference>
<dbReference type="PRINTS" id="PR00722">
    <property type="entry name" value="CHYMOTRYPSIN"/>
</dbReference>
<dbReference type="PANTHER" id="PTHR24276">
    <property type="entry name" value="POLYSERASE-RELATED"/>
    <property type="match status" value="1"/>
</dbReference>
<keyword evidence="4" id="KW-0732">Signal</keyword>
<dbReference type="GO" id="GO:0006508">
    <property type="term" value="P:proteolysis"/>
    <property type="evidence" value="ECO:0007669"/>
    <property type="project" value="UniProtKB-KW"/>
</dbReference>
<organism evidence="6 7">
    <name type="scientific">Micromonospora chokoriensis</name>
    <dbReference type="NCBI Taxonomy" id="356851"/>
    <lineage>
        <taxon>Bacteria</taxon>
        <taxon>Bacillati</taxon>
        <taxon>Actinomycetota</taxon>
        <taxon>Actinomycetes</taxon>
        <taxon>Micromonosporales</taxon>
        <taxon>Micromonosporaceae</taxon>
        <taxon>Micromonospora</taxon>
    </lineage>
</organism>
<accession>A0A1C4X6W1</accession>